<dbReference type="Gene3D" id="3.90.550.10">
    <property type="entry name" value="Spore Coat Polysaccharide Biosynthesis Protein SpsA, Chain A"/>
    <property type="match status" value="1"/>
</dbReference>
<evidence type="ECO:0000313" key="4">
    <source>
        <dbReference type="Proteomes" id="UP000199439"/>
    </source>
</evidence>
<dbReference type="PANTHER" id="PTHR48090:SF7">
    <property type="entry name" value="RFBJ PROTEIN"/>
    <property type="match status" value="1"/>
</dbReference>
<sequence length="310" mass="34845">MPALNEEETILKVLKSIPKKYEGFDELELLVVNDGSSDDTEKEAIKAGATVLNHNHNQGVGKAFQTAVDYALKSHADIMVSVDADGQFDVNQITDMIAPILNKKADFCSGNRFANGRPVNMPKVKFFGNSLISKIVGFVSKAKIQDVSCGFRAYSRDCLYNLNLQGSFTYTHETILDLLHKGYKISQIPVNVKYFDGRVSRVANNLFVYGFQTSFIIFKSFKDYRPLSFFLTIALIVFIIAVLLAGFVCIHWYNTSMITPYKSLGFIALALFGLSMLISVLAFLADMLNRIRGNQEKILFLTKKKYFEED</sequence>
<dbReference type="EMBL" id="FOMI01000003">
    <property type="protein sequence ID" value="SFD02792.1"/>
    <property type="molecule type" value="Genomic_DNA"/>
</dbReference>
<dbReference type="STRING" id="870482.SAMN04487987_10336"/>
<reference evidence="4" key="1">
    <citation type="submission" date="2016-10" db="EMBL/GenBank/DDBJ databases">
        <authorList>
            <person name="Varghese N."/>
            <person name="Submissions S."/>
        </authorList>
    </citation>
    <scope>NUCLEOTIDE SEQUENCE [LARGE SCALE GENOMIC DNA]</scope>
    <source>
        <strain evidence="4">DSM 25730</strain>
    </source>
</reference>
<gene>
    <name evidence="3" type="ORF">SAMN04487987_10336</name>
</gene>
<keyword evidence="3" id="KW-0808">Transferase</keyword>
<proteinExistence type="predicted"/>
<dbReference type="AlphaFoldDB" id="A0A1I1NZN1"/>
<organism evidence="3 4">
    <name type="scientific">Algibacter pectinivorans</name>
    <dbReference type="NCBI Taxonomy" id="870482"/>
    <lineage>
        <taxon>Bacteria</taxon>
        <taxon>Pseudomonadati</taxon>
        <taxon>Bacteroidota</taxon>
        <taxon>Flavobacteriia</taxon>
        <taxon>Flavobacteriales</taxon>
        <taxon>Flavobacteriaceae</taxon>
        <taxon>Algibacter</taxon>
    </lineage>
</organism>
<dbReference type="InterPro" id="IPR001173">
    <property type="entry name" value="Glyco_trans_2-like"/>
</dbReference>
<feature type="transmembrane region" description="Helical" evidence="1">
    <location>
        <begin position="265"/>
        <end position="285"/>
    </location>
</feature>
<dbReference type="GO" id="GO:0016740">
    <property type="term" value="F:transferase activity"/>
    <property type="evidence" value="ECO:0007669"/>
    <property type="project" value="UniProtKB-KW"/>
</dbReference>
<keyword evidence="1" id="KW-0472">Membrane</keyword>
<feature type="domain" description="Glycosyltransferase 2-like" evidence="2">
    <location>
        <begin position="1"/>
        <end position="159"/>
    </location>
</feature>
<dbReference type="Proteomes" id="UP000199439">
    <property type="component" value="Unassembled WGS sequence"/>
</dbReference>
<feature type="transmembrane region" description="Helical" evidence="1">
    <location>
        <begin position="229"/>
        <end position="253"/>
    </location>
</feature>
<evidence type="ECO:0000256" key="1">
    <source>
        <dbReference type="SAM" id="Phobius"/>
    </source>
</evidence>
<evidence type="ECO:0000313" key="3">
    <source>
        <dbReference type="EMBL" id="SFD02792.1"/>
    </source>
</evidence>
<evidence type="ECO:0000259" key="2">
    <source>
        <dbReference type="Pfam" id="PF00535"/>
    </source>
</evidence>
<name>A0A1I1NZN1_9FLAO</name>
<dbReference type="InterPro" id="IPR029044">
    <property type="entry name" value="Nucleotide-diphossugar_trans"/>
</dbReference>
<protein>
    <submittedName>
        <fullName evidence="3">Glycosyltransferase involved in cell wall bisynthesis</fullName>
    </submittedName>
</protein>
<dbReference type="InterPro" id="IPR050256">
    <property type="entry name" value="Glycosyltransferase_2"/>
</dbReference>
<keyword evidence="4" id="KW-1185">Reference proteome</keyword>
<dbReference type="CDD" id="cd04179">
    <property type="entry name" value="DPM_DPG-synthase_like"/>
    <property type="match status" value="1"/>
</dbReference>
<accession>A0A1I1NZN1</accession>
<dbReference type="Pfam" id="PF00535">
    <property type="entry name" value="Glycos_transf_2"/>
    <property type="match status" value="1"/>
</dbReference>
<dbReference type="SUPFAM" id="SSF53448">
    <property type="entry name" value="Nucleotide-diphospho-sugar transferases"/>
    <property type="match status" value="1"/>
</dbReference>
<dbReference type="PANTHER" id="PTHR48090">
    <property type="entry name" value="UNDECAPRENYL-PHOSPHATE 4-DEOXY-4-FORMAMIDO-L-ARABINOSE TRANSFERASE-RELATED"/>
    <property type="match status" value="1"/>
</dbReference>
<keyword evidence="1" id="KW-1133">Transmembrane helix</keyword>
<keyword evidence="1" id="KW-0812">Transmembrane</keyword>